<dbReference type="Proteomes" id="UP000290288">
    <property type="component" value="Unassembled WGS sequence"/>
</dbReference>
<protein>
    <submittedName>
        <fullName evidence="2">Uncharacterized protein</fullName>
    </submittedName>
</protein>
<evidence type="ECO:0000256" key="1">
    <source>
        <dbReference type="SAM" id="MobiDB-lite"/>
    </source>
</evidence>
<dbReference type="AlphaFoldDB" id="A0A4Q2DC20"/>
<dbReference type="OrthoDB" id="19928at2759"/>
<organism evidence="2 3">
    <name type="scientific">Candolleomyces aberdarensis</name>
    <dbReference type="NCBI Taxonomy" id="2316362"/>
    <lineage>
        <taxon>Eukaryota</taxon>
        <taxon>Fungi</taxon>
        <taxon>Dikarya</taxon>
        <taxon>Basidiomycota</taxon>
        <taxon>Agaricomycotina</taxon>
        <taxon>Agaricomycetes</taxon>
        <taxon>Agaricomycetidae</taxon>
        <taxon>Agaricales</taxon>
        <taxon>Agaricineae</taxon>
        <taxon>Psathyrellaceae</taxon>
        <taxon>Candolleomyces</taxon>
    </lineage>
</organism>
<comment type="caution">
    <text evidence="2">The sequence shown here is derived from an EMBL/GenBank/DDBJ whole genome shotgun (WGS) entry which is preliminary data.</text>
</comment>
<sequence length="369" mass="39623">MPFPVFASINQAINFLTLPLSLVHSPVTIHALQTILRSTFYAALAASTGNKLVLTFTASSPPRPVFAACVAIGVQWAEWIEFFGQRDFDLIIDSHSVVARYHATNGLPSQTVTIWSEPIMTPSKRSLLARLSVPDVARVPIRKLGQQAAIGAKERTAPAAPLPRIILPSASLQPQPRTLAQQLIDSDDEDADELFAMISKTSIISPTPTRERFIIPSRSNFKTNPSFVAPMSPISSPEPSSPESSRPNSRTSHVSSCFSDEGSLSSASSVPTTVSYESAEESETTSPIYVDHSKKDKTKYLYQGGVSSTLTGGVMLGCPSGGKAKASPKPAPPTTSGQPKYRPPMARGKRVTGANAPSWRRSAVPVRQL</sequence>
<evidence type="ECO:0000313" key="3">
    <source>
        <dbReference type="Proteomes" id="UP000290288"/>
    </source>
</evidence>
<evidence type="ECO:0000313" key="2">
    <source>
        <dbReference type="EMBL" id="RXW16391.1"/>
    </source>
</evidence>
<feature type="compositionally biased region" description="Polar residues" evidence="1">
    <location>
        <begin position="253"/>
        <end position="271"/>
    </location>
</feature>
<accession>A0A4Q2DC20</accession>
<feature type="compositionally biased region" description="Low complexity" evidence="1">
    <location>
        <begin position="230"/>
        <end position="252"/>
    </location>
</feature>
<feature type="region of interest" description="Disordered" evidence="1">
    <location>
        <begin position="224"/>
        <end position="290"/>
    </location>
</feature>
<name>A0A4Q2DC20_9AGAR</name>
<dbReference type="STRING" id="2316362.A0A4Q2DC20"/>
<dbReference type="EMBL" id="SDEE01000442">
    <property type="protein sequence ID" value="RXW16391.1"/>
    <property type="molecule type" value="Genomic_DNA"/>
</dbReference>
<feature type="region of interest" description="Disordered" evidence="1">
    <location>
        <begin position="318"/>
        <end position="369"/>
    </location>
</feature>
<gene>
    <name evidence="2" type="ORF">EST38_g9460</name>
</gene>
<keyword evidence="3" id="KW-1185">Reference proteome</keyword>
<reference evidence="2 3" key="1">
    <citation type="submission" date="2019-01" db="EMBL/GenBank/DDBJ databases">
        <title>Draft genome sequence of Psathyrella aberdarensis IHI B618.</title>
        <authorList>
            <person name="Buettner E."/>
            <person name="Kellner H."/>
        </authorList>
    </citation>
    <scope>NUCLEOTIDE SEQUENCE [LARGE SCALE GENOMIC DNA]</scope>
    <source>
        <strain evidence="2 3">IHI B618</strain>
    </source>
</reference>
<proteinExistence type="predicted"/>